<accession>A0ABT3ZVP0</accession>
<dbReference type="RefSeq" id="WP_267532475.1">
    <property type="nucleotide sequence ID" value="NZ_JAPNKA010000001.1"/>
</dbReference>
<feature type="transmembrane region" description="Helical" evidence="1">
    <location>
        <begin position="217"/>
        <end position="239"/>
    </location>
</feature>
<evidence type="ECO:0000313" key="3">
    <source>
        <dbReference type="EMBL" id="MCY1073469.1"/>
    </source>
</evidence>
<dbReference type="InterPro" id="IPR042150">
    <property type="entry name" value="MmRce1-like"/>
</dbReference>
<evidence type="ECO:0000313" key="4">
    <source>
        <dbReference type="Proteomes" id="UP001207654"/>
    </source>
</evidence>
<feature type="transmembrane region" description="Helical" evidence="1">
    <location>
        <begin position="246"/>
        <end position="268"/>
    </location>
</feature>
<dbReference type="GO" id="GO:0008237">
    <property type="term" value="F:metallopeptidase activity"/>
    <property type="evidence" value="ECO:0007669"/>
    <property type="project" value="UniProtKB-KW"/>
</dbReference>
<sequence length="322" mass="34342">MHTSPASRVDTRGVAAFVAIAYGFSWLCVLGIVLSLGTEPGKSPLAFRAIAALSMFGPTVATFVVARKLSPLPSLKRDTGLGLGQRWLRFFLLAWLGTPAVVLGALFLSALIYPQQMDLTGLSGVRALLAQLPPETVAKLGKLAEPGVLLALQVVQGMLMGPLLNAPVIFGEEWGWRGYLLPRLLPLGQWRALVLSGVIWGLWHAPLILLGHNYPQYPVLGILFFTVVCVLLGILFGWMRLATGSIWSAVIAHGSLNALGPLVLVLGYEGKPPDTALVGITGWPGWLLLAALVGVLVLTRQLPVPLPDEPRDTPDGTHAAQA</sequence>
<feature type="transmembrane region" description="Helical" evidence="1">
    <location>
        <begin position="45"/>
        <end position="66"/>
    </location>
</feature>
<dbReference type="PANTHER" id="PTHR35797">
    <property type="entry name" value="PROTEASE-RELATED"/>
    <property type="match status" value="1"/>
</dbReference>
<dbReference type="Pfam" id="PF02517">
    <property type="entry name" value="Rce1-like"/>
    <property type="match status" value="1"/>
</dbReference>
<comment type="caution">
    <text evidence="3">The sequence shown here is derived from an EMBL/GenBank/DDBJ whole genome shotgun (WGS) entry which is preliminary data.</text>
</comment>
<name>A0ABT3ZVP0_9BACT</name>
<feature type="transmembrane region" description="Helical" evidence="1">
    <location>
        <begin position="87"/>
        <end position="113"/>
    </location>
</feature>
<organism evidence="3 4">
    <name type="scientific">Archangium lansingense</name>
    <dbReference type="NCBI Taxonomy" id="2995310"/>
    <lineage>
        <taxon>Bacteria</taxon>
        <taxon>Pseudomonadati</taxon>
        <taxon>Myxococcota</taxon>
        <taxon>Myxococcia</taxon>
        <taxon>Myxococcales</taxon>
        <taxon>Cystobacterineae</taxon>
        <taxon>Archangiaceae</taxon>
        <taxon>Archangium</taxon>
    </lineage>
</organism>
<keyword evidence="3" id="KW-0482">Metalloprotease</keyword>
<dbReference type="PANTHER" id="PTHR35797:SF1">
    <property type="entry name" value="PROTEASE"/>
    <property type="match status" value="1"/>
</dbReference>
<keyword evidence="3" id="KW-0645">Protease</keyword>
<dbReference type="Proteomes" id="UP001207654">
    <property type="component" value="Unassembled WGS sequence"/>
</dbReference>
<keyword evidence="1" id="KW-1133">Transmembrane helix</keyword>
<evidence type="ECO:0000256" key="1">
    <source>
        <dbReference type="SAM" id="Phobius"/>
    </source>
</evidence>
<dbReference type="InterPro" id="IPR003675">
    <property type="entry name" value="Rce1/LyrA-like_dom"/>
</dbReference>
<reference evidence="3 4" key="1">
    <citation type="submission" date="2022-11" db="EMBL/GenBank/DDBJ databases">
        <title>Minimal conservation of predation-associated metabolite biosynthetic gene clusters underscores biosynthetic potential of Myxococcota including descriptions for ten novel species: Archangium lansinium sp. nov., Myxococcus landrumus sp. nov., Nannocystis bai.</title>
        <authorList>
            <person name="Ahearne A."/>
            <person name="Stevens C."/>
            <person name="Phillips K."/>
        </authorList>
    </citation>
    <scope>NUCLEOTIDE SEQUENCE [LARGE SCALE GENOMIC DNA]</scope>
    <source>
        <strain evidence="3 4">MIWBW</strain>
    </source>
</reference>
<keyword evidence="1" id="KW-0472">Membrane</keyword>
<feature type="transmembrane region" description="Helical" evidence="1">
    <location>
        <begin position="192"/>
        <end position="211"/>
    </location>
</feature>
<feature type="transmembrane region" description="Helical" evidence="1">
    <location>
        <begin position="148"/>
        <end position="171"/>
    </location>
</feature>
<feature type="transmembrane region" description="Helical" evidence="1">
    <location>
        <begin position="12"/>
        <end position="33"/>
    </location>
</feature>
<feature type="transmembrane region" description="Helical" evidence="1">
    <location>
        <begin position="280"/>
        <end position="298"/>
    </location>
</feature>
<keyword evidence="3" id="KW-0378">Hydrolase</keyword>
<protein>
    <submittedName>
        <fullName evidence="3">CPBP family intramembrane metalloprotease</fullName>
    </submittedName>
</protein>
<evidence type="ECO:0000259" key="2">
    <source>
        <dbReference type="Pfam" id="PF02517"/>
    </source>
</evidence>
<feature type="domain" description="CAAX prenyl protease 2/Lysostaphin resistance protein A-like" evidence="2">
    <location>
        <begin position="163"/>
        <end position="258"/>
    </location>
</feature>
<proteinExistence type="predicted"/>
<gene>
    <name evidence="3" type="ORF">OV287_03145</name>
</gene>
<dbReference type="EMBL" id="JAPNKA010000001">
    <property type="protein sequence ID" value="MCY1073469.1"/>
    <property type="molecule type" value="Genomic_DNA"/>
</dbReference>
<keyword evidence="1" id="KW-0812">Transmembrane</keyword>
<keyword evidence="4" id="KW-1185">Reference proteome</keyword>